<dbReference type="AlphaFoldDB" id="A0AAU9E2T2"/>
<evidence type="ECO:0000259" key="7">
    <source>
        <dbReference type="Pfam" id="PF02016"/>
    </source>
</evidence>
<dbReference type="GO" id="GO:0004180">
    <property type="term" value="F:carboxypeptidase activity"/>
    <property type="evidence" value="ECO:0007669"/>
    <property type="project" value="UniProtKB-KW"/>
</dbReference>
<feature type="active site" description="Charge relay system" evidence="6">
    <location>
        <position position="209"/>
    </location>
</feature>
<dbReference type="PANTHER" id="PTHR30237:SF2">
    <property type="entry name" value="MUREIN TETRAPEPTIDE CARBOXYPEPTIDASE"/>
    <property type="match status" value="1"/>
</dbReference>
<proteinExistence type="inferred from homology"/>
<protein>
    <submittedName>
        <fullName evidence="9">LD-carboxypeptidase</fullName>
    </submittedName>
</protein>
<dbReference type="InterPro" id="IPR027461">
    <property type="entry name" value="Carboxypeptidase_A_C_sf"/>
</dbReference>
<reference evidence="9 10" key="1">
    <citation type="submission" date="2023-08" db="EMBL/GenBank/DDBJ databases">
        <title>Helicovermis profunda gen. nov., sp. nov., a novel mesophilic, fermentative bacterium within the Bacillota from a deep-sea hydrothermal vent chimney.</title>
        <authorList>
            <person name="Miyazaki U."/>
            <person name="Mizutani D."/>
            <person name="Hashimoto Y."/>
            <person name="Tame A."/>
            <person name="Sawayama S."/>
            <person name="Miyazaki J."/>
            <person name="Takai K."/>
            <person name="Nakagawa S."/>
        </authorList>
    </citation>
    <scope>NUCLEOTIDE SEQUENCE [LARGE SCALE GENOMIC DNA]</scope>
    <source>
        <strain evidence="9 10">S502</strain>
    </source>
</reference>
<feature type="active site" description="Charge relay system" evidence="6">
    <location>
        <position position="282"/>
    </location>
</feature>
<name>A0AAU9E2T2_9FIRM</name>
<evidence type="ECO:0000259" key="8">
    <source>
        <dbReference type="Pfam" id="PF17676"/>
    </source>
</evidence>
<dbReference type="Proteomes" id="UP001321786">
    <property type="component" value="Chromosome"/>
</dbReference>
<evidence type="ECO:0000256" key="5">
    <source>
        <dbReference type="ARBA" id="ARBA00022825"/>
    </source>
</evidence>
<dbReference type="CDD" id="cd07025">
    <property type="entry name" value="Peptidase_S66"/>
    <property type="match status" value="1"/>
</dbReference>
<dbReference type="Pfam" id="PF02016">
    <property type="entry name" value="Peptidase_S66"/>
    <property type="match status" value="1"/>
</dbReference>
<gene>
    <name evidence="9" type="ORF">HLPR_09740</name>
</gene>
<dbReference type="InterPro" id="IPR040449">
    <property type="entry name" value="Peptidase_S66_N"/>
</dbReference>
<dbReference type="Gene3D" id="3.40.50.10740">
    <property type="entry name" value="Class I glutamine amidotransferase-like"/>
    <property type="match status" value="1"/>
</dbReference>
<evidence type="ECO:0000256" key="2">
    <source>
        <dbReference type="ARBA" id="ARBA00022645"/>
    </source>
</evidence>
<dbReference type="Pfam" id="PF17676">
    <property type="entry name" value="Peptidase_S66C"/>
    <property type="match status" value="1"/>
</dbReference>
<dbReference type="InterPro" id="IPR027478">
    <property type="entry name" value="LdcA_N"/>
</dbReference>
<dbReference type="GO" id="GO:0006508">
    <property type="term" value="P:proteolysis"/>
    <property type="evidence" value="ECO:0007669"/>
    <property type="project" value="UniProtKB-KW"/>
</dbReference>
<evidence type="ECO:0000256" key="1">
    <source>
        <dbReference type="ARBA" id="ARBA00010233"/>
    </source>
</evidence>
<sequence length="315" mass="34757">MNKPYALKTNDKIAIIAPASPTEIKNIEKVKIAIKKLGLSPVIFPSCYEKHGHFSGIDAIRAKDINDAFLDPSIKGIICLKGGYGTPRLLTLLNYDIIKNNPKIFIGYSDITALHIAFAKKCNMVTYHGPMAAAGLLGVLDEYTLKYLKKALFSYDSLNLLENPENEKIETLVDGVSNGKIIGGNLSLLVSTLGSPYEIDVKGKILFIEEVGELNYKIDRMLTSLALANKFKDCSGIILGTFSNCKPDFRNGVQKDLNLDLIFNEIIVPYNKPTISNFRAGHNYPQPTIPFGVDIELDASKKTITFLENSNIKPL</sequence>
<dbReference type="PANTHER" id="PTHR30237">
    <property type="entry name" value="MURAMOYLTETRAPEPTIDE CARBOXYPEPTIDASE"/>
    <property type="match status" value="1"/>
</dbReference>
<keyword evidence="4" id="KW-0378">Hydrolase</keyword>
<feature type="domain" description="LD-carboxypeptidase C-terminal" evidence="8">
    <location>
        <begin position="178"/>
        <end position="297"/>
    </location>
</feature>
<comment type="similarity">
    <text evidence="1">Belongs to the peptidase S66 family.</text>
</comment>
<dbReference type="GO" id="GO:0008236">
    <property type="term" value="F:serine-type peptidase activity"/>
    <property type="evidence" value="ECO:0007669"/>
    <property type="project" value="UniProtKB-KW"/>
</dbReference>
<dbReference type="InterPro" id="IPR003507">
    <property type="entry name" value="S66_fam"/>
</dbReference>
<keyword evidence="2" id="KW-0121">Carboxypeptidase</keyword>
<dbReference type="InterPro" id="IPR029062">
    <property type="entry name" value="Class_I_gatase-like"/>
</dbReference>
<evidence type="ECO:0000256" key="6">
    <source>
        <dbReference type="PIRSR" id="PIRSR028757-1"/>
    </source>
</evidence>
<keyword evidence="3" id="KW-0645">Protease</keyword>
<dbReference type="EMBL" id="AP028654">
    <property type="protein sequence ID" value="BEP28643.1"/>
    <property type="molecule type" value="Genomic_DNA"/>
</dbReference>
<keyword evidence="5" id="KW-0720">Serine protease</keyword>
<dbReference type="SUPFAM" id="SSF141986">
    <property type="entry name" value="LD-carboxypeptidase A C-terminal domain-like"/>
    <property type="match status" value="1"/>
</dbReference>
<dbReference type="Gene3D" id="3.50.30.60">
    <property type="entry name" value="LD-carboxypeptidase A C-terminal domain-like"/>
    <property type="match status" value="1"/>
</dbReference>
<dbReference type="InterPro" id="IPR040921">
    <property type="entry name" value="Peptidase_S66C"/>
</dbReference>
<evidence type="ECO:0000256" key="4">
    <source>
        <dbReference type="ARBA" id="ARBA00022801"/>
    </source>
</evidence>
<feature type="domain" description="LD-carboxypeptidase N-terminal" evidence="7">
    <location>
        <begin position="13"/>
        <end position="129"/>
    </location>
</feature>
<dbReference type="KEGG" id="hprf:HLPR_09740"/>
<organism evidence="9 10">
    <name type="scientific">Helicovermis profundi</name>
    <dbReference type="NCBI Taxonomy" id="3065157"/>
    <lineage>
        <taxon>Bacteria</taxon>
        <taxon>Bacillati</taxon>
        <taxon>Bacillota</taxon>
        <taxon>Clostridia</taxon>
        <taxon>Helicovermis</taxon>
    </lineage>
</organism>
<evidence type="ECO:0000256" key="3">
    <source>
        <dbReference type="ARBA" id="ARBA00022670"/>
    </source>
</evidence>
<dbReference type="RefSeq" id="WP_338536952.1">
    <property type="nucleotide sequence ID" value="NZ_AP028654.1"/>
</dbReference>
<evidence type="ECO:0000313" key="10">
    <source>
        <dbReference type="Proteomes" id="UP001321786"/>
    </source>
</evidence>
<dbReference type="PIRSF" id="PIRSF028757">
    <property type="entry name" value="LD-carboxypeptidase"/>
    <property type="match status" value="1"/>
</dbReference>
<evidence type="ECO:0000313" key="9">
    <source>
        <dbReference type="EMBL" id="BEP28643.1"/>
    </source>
</evidence>
<dbReference type="SUPFAM" id="SSF52317">
    <property type="entry name" value="Class I glutamine amidotransferase-like"/>
    <property type="match status" value="1"/>
</dbReference>
<accession>A0AAU9E2T2</accession>
<keyword evidence="10" id="KW-1185">Reference proteome</keyword>
<feature type="active site" description="Nucleophile" evidence="6">
    <location>
        <position position="109"/>
    </location>
</feature>